<feature type="compositionally biased region" description="Acidic residues" evidence="1">
    <location>
        <begin position="239"/>
        <end position="261"/>
    </location>
</feature>
<proteinExistence type="predicted"/>
<dbReference type="Pfam" id="PF00397">
    <property type="entry name" value="WW"/>
    <property type="match status" value="1"/>
</dbReference>
<dbReference type="PROSITE" id="PS50020">
    <property type="entry name" value="WW_DOMAIN_2"/>
    <property type="match status" value="1"/>
</dbReference>
<name>A0AAD9NQE5_RIDPI</name>
<evidence type="ECO:0000259" key="2">
    <source>
        <dbReference type="PROSITE" id="PS50020"/>
    </source>
</evidence>
<evidence type="ECO:0000313" key="3">
    <source>
        <dbReference type="EMBL" id="KAK2176771.1"/>
    </source>
</evidence>
<dbReference type="EMBL" id="JAODUO010000641">
    <property type="protein sequence ID" value="KAK2176771.1"/>
    <property type="molecule type" value="Genomic_DNA"/>
</dbReference>
<evidence type="ECO:0000256" key="1">
    <source>
        <dbReference type="SAM" id="MobiDB-lite"/>
    </source>
</evidence>
<comment type="caution">
    <text evidence="3">The sequence shown here is derived from an EMBL/GenBank/DDBJ whole genome shotgun (WGS) entry which is preliminary data.</text>
</comment>
<keyword evidence="4" id="KW-1185">Reference proteome</keyword>
<dbReference type="Gene3D" id="2.20.70.10">
    <property type="match status" value="1"/>
</dbReference>
<evidence type="ECO:0000313" key="4">
    <source>
        <dbReference type="Proteomes" id="UP001209878"/>
    </source>
</evidence>
<gene>
    <name evidence="3" type="ORF">NP493_642g01039</name>
</gene>
<dbReference type="InterPro" id="IPR036020">
    <property type="entry name" value="WW_dom_sf"/>
</dbReference>
<accession>A0AAD9NQE5</accession>
<feature type="compositionally biased region" description="Low complexity" evidence="1">
    <location>
        <begin position="295"/>
        <end position="305"/>
    </location>
</feature>
<feature type="region of interest" description="Disordered" evidence="1">
    <location>
        <begin position="25"/>
        <end position="45"/>
    </location>
</feature>
<feature type="domain" description="WW" evidence="2">
    <location>
        <begin position="164"/>
        <end position="198"/>
    </location>
</feature>
<dbReference type="SUPFAM" id="SSF51045">
    <property type="entry name" value="WW domain"/>
    <property type="match status" value="1"/>
</dbReference>
<dbReference type="Proteomes" id="UP001209878">
    <property type="component" value="Unassembled WGS sequence"/>
</dbReference>
<dbReference type="InterPro" id="IPR001202">
    <property type="entry name" value="WW_dom"/>
</dbReference>
<dbReference type="Gene3D" id="3.40.30.10">
    <property type="entry name" value="Glutaredoxin"/>
    <property type="match status" value="1"/>
</dbReference>
<protein>
    <recommendedName>
        <fullName evidence="2">WW domain-containing protein</fullName>
    </recommendedName>
</protein>
<sequence>MATGNWQEKETGMVWACNTTRLQKTTLQAPRGQTPRWTSEEEMGEQYLTTKSVKRPTALAARLAKRGIISKRTERKAEEVEEVFAWDYDEAHPTNAAPEQTEVEEEPENGADIDGEIIHEEVACPNTNNPFHTCSQYCIKRWGYKNWTPDEKMAGRRERLLRKHPLPETWLEVGDPNTGRYYYWNTETDEVSWLPPSHPKSKISMSAEKLKEVIQGAEGVRQSCDDDRDDREKRRQREEEEMEEDIPNISQQEDDLDVDEHDFEKMEEEIMKERQKEKKRERRGRRGGGGGGGAAADALDPMDPASYSDIPRGNWSSGLDLPGSAKTGVDATASGPLFQQRPYPSPGAVLKMNRQLPTD</sequence>
<organism evidence="3 4">
    <name type="scientific">Ridgeia piscesae</name>
    <name type="common">Tubeworm</name>
    <dbReference type="NCBI Taxonomy" id="27915"/>
    <lineage>
        <taxon>Eukaryota</taxon>
        <taxon>Metazoa</taxon>
        <taxon>Spiralia</taxon>
        <taxon>Lophotrochozoa</taxon>
        <taxon>Annelida</taxon>
        <taxon>Polychaeta</taxon>
        <taxon>Sedentaria</taxon>
        <taxon>Canalipalpata</taxon>
        <taxon>Sabellida</taxon>
        <taxon>Siboglinidae</taxon>
        <taxon>Ridgeia</taxon>
    </lineage>
</organism>
<feature type="compositionally biased region" description="Basic and acidic residues" evidence="1">
    <location>
        <begin position="262"/>
        <end position="278"/>
    </location>
</feature>
<dbReference type="CDD" id="cd00201">
    <property type="entry name" value="WW"/>
    <property type="match status" value="1"/>
</dbReference>
<dbReference type="AlphaFoldDB" id="A0AAD9NQE5"/>
<dbReference type="SMART" id="SM00456">
    <property type="entry name" value="WW"/>
    <property type="match status" value="1"/>
</dbReference>
<reference evidence="3" key="1">
    <citation type="journal article" date="2023" name="Mol. Biol. Evol.">
        <title>Third-Generation Sequencing Reveals the Adaptive Role of the Epigenome in Three Deep-Sea Polychaetes.</title>
        <authorList>
            <person name="Perez M."/>
            <person name="Aroh O."/>
            <person name="Sun Y."/>
            <person name="Lan Y."/>
            <person name="Juniper S.K."/>
            <person name="Young C.R."/>
            <person name="Angers B."/>
            <person name="Qian P.Y."/>
        </authorList>
    </citation>
    <scope>NUCLEOTIDE SEQUENCE</scope>
    <source>
        <strain evidence="3">R07B-5</strain>
    </source>
</reference>
<feature type="region of interest" description="Disordered" evidence="1">
    <location>
        <begin position="214"/>
        <end position="359"/>
    </location>
</feature>